<keyword evidence="1 3" id="KW-0597">Phosphoprotein</keyword>
<dbReference type="SMART" id="SM00421">
    <property type="entry name" value="HTH_LUXR"/>
    <property type="match status" value="1"/>
</dbReference>
<dbReference type="InterPro" id="IPR011006">
    <property type="entry name" value="CheY-like_superfamily"/>
</dbReference>
<dbReference type="AlphaFoldDB" id="A0A7V8NP41"/>
<dbReference type="InterPro" id="IPR001789">
    <property type="entry name" value="Sig_transdc_resp-reg_receiver"/>
</dbReference>
<feature type="domain" description="HTH luxR-type" evidence="4">
    <location>
        <begin position="151"/>
        <end position="216"/>
    </location>
</feature>
<dbReference type="CDD" id="cd17535">
    <property type="entry name" value="REC_NarL-like"/>
    <property type="match status" value="1"/>
</dbReference>
<dbReference type="InterPro" id="IPR016032">
    <property type="entry name" value="Sig_transdc_resp-reg_C-effctor"/>
</dbReference>
<dbReference type="PANTHER" id="PTHR43214">
    <property type="entry name" value="TWO-COMPONENT RESPONSE REGULATOR"/>
    <property type="match status" value="1"/>
</dbReference>
<dbReference type="CDD" id="cd06170">
    <property type="entry name" value="LuxR_C_like"/>
    <property type="match status" value="1"/>
</dbReference>
<dbReference type="InterPro" id="IPR039420">
    <property type="entry name" value="WalR-like"/>
</dbReference>
<sequence length="221" mass="25008">MPKTKQQIRVLLADDHAIFRDGLRKLLDSDEEITIVGEAQNGVECIKLLTKLKPDILLLDLRMPDKDGLAVLEEVNFDTLPTRVVVLTAAEDDRDVVRAMRLGARGVVLKQSATDLLVKSIHRVHAGEIWLDNRMTAEVMKAFSKSSEAGPRREKPLLSDREKEIVQLVAQGFRNKEIGEKLFISEQTVKNHLHNIFDKLGVSDRLELALYAIHHRLIDHS</sequence>
<accession>A0A7V8NP41</accession>
<evidence type="ECO:0000256" key="2">
    <source>
        <dbReference type="ARBA" id="ARBA00023125"/>
    </source>
</evidence>
<evidence type="ECO:0000313" key="6">
    <source>
        <dbReference type="EMBL" id="MBA0084717.1"/>
    </source>
</evidence>
<gene>
    <name evidence="6" type="ORF">HRJ53_06965</name>
</gene>
<evidence type="ECO:0000313" key="7">
    <source>
        <dbReference type="Proteomes" id="UP000567293"/>
    </source>
</evidence>
<feature type="domain" description="Response regulatory" evidence="5">
    <location>
        <begin position="9"/>
        <end position="125"/>
    </location>
</feature>
<dbReference type="SUPFAM" id="SSF46894">
    <property type="entry name" value="C-terminal effector domain of the bipartite response regulators"/>
    <property type="match status" value="1"/>
</dbReference>
<organism evidence="6 7">
    <name type="scientific">Candidatus Acidiferrum panamense</name>
    <dbReference type="NCBI Taxonomy" id="2741543"/>
    <lineage>
        <taxon>Bacteria</taxon>
        <taxon>Pseudomonadati</taxon>
        <taxon>Acidobacteriota</taxon>
        <taxon>Terriglobia</taxon>
        <taxon>Candidatus Acidiferrales</taxon>
        <taxon>Candidatus Acidiferrum</taxon>
    </lineage>
</organism>
<evidence type="ECO:0000259" key="4">
    <source>
        <dbReference type="PROSITE" id="PS50043"/>
    </source>
</evidence>
<protein>
    <submittedName>
        <fullName evidence="6">Response regulator transcription factor</fullName>
    </submittedName>
</protein>
<keyword evidence="2" id="KW-0238">DNA-binding</keyword>
<dbReference type="PROSITE" id="PS50043">
    <property type="entry name" value="HTH_LUXR_2"/>
    <property type="match status" value="1"/>
</dbReference>
<dbReference type="GO" id="GO:0006355">
    <property type="term" value="P:regulation of DNA-templated transcription"/>
    <property type="evidence" value="ECO:0007669"/>
    <property type="project" value="InterPro"/>
</dbReference>
<dbReference type="Pfam" id="PF00072">
    <property type="entry name" value="Response_reg"/>
    <property type="match status" value="1"/>
</dbReference>
<dbReference type="GO" id="GO:0003677">
    <property type="term" value="F:DNA binding"/>
    <property type="evidence" value="ECO:0007669"/>
    <property type="project" value="UniProtKB-KW"/>
</dbReference>
<dbReference type="GO" id="GO:0000160">
    <property type="term" value="P:phosphorelay signal transduction system"/>
    <property type="evidence" value="ECO:0007669"/>
    <property type="project" value="InterPro"/>
</dbReference>
<reference evidence="6" key="1">
    <citation type="submission" date="2020-06" db="EMBL/GenBank/DDBJ databases">
        <title>Legume-microbial interactions unlock mineral nutrients during tropical forest succession.</title>
        <authorList>
            <person name="Epihov D.Z."/>
        </authorList>
    </citation>
    <scope>NUCLEOTIDE SEQUENCE [LARGE SCALE GENOMIC DNA]</scope>
    <source>
        <strain evidence="6">Pan2503</strain>
    </source>
</reference>
<dbReference type="SMART" id="SM00448">
    <property type="entry name" value="REC"/>
    <property type="match status" value="1"/>
</dbReference>
<dbReference type="EMBL" id="JACDQQ010000678">
    <property type="protein sequence ID" value="MBA0084717.1"/>
    <property type="molecule type" value="Genomic_DNA"/>
</dbReference>
<evidence type="ECO:0000259" key="5">
    <source>
        <dbReference type="PROSITE" id="PS50110"/>
    </source>
</evidence>
<evidence type="ECO:0000256" key="1">
    <source>
        <dbReference type="ARBA" id="ARBA00022553"/>
    </source>
</evidence>
<keyword evidence="7" id="KW-1185">Reference proteome</keyword>
<dbReference type="SUPFAM" id="SSF52172">
    <property type="entry name" value="CheY-like"/>
    <property type="match status" value="1"/>
</dbReference>
<dbReference type="Gene3D" id="3.40.50.2300">
    <property type="match status" value="1"/>
</dbReference>
<proteinExistence type="predicted"/>
<evidence type="ECO:0000256" key="3">
    <source>
        <dbReference type="PROSITE-ProRule" id="PRU00169"/>
    </source>
</evidence>
<name>A0A7V8NP41_9BACT</name>
<dbReference type="PROSITE" id="PS50110">
    <property type="entry name" value="RESPONSE_REGULATORY"/>
    <property type="match status" value="1"/>
</dbReference>
<dbReference type="PRINTS" id="PR00038">
    <property type="entry name" value="HTHLUXR"/>
</dbReference>
<comment type="caution">
    <text evidence="6">The sequence shown here is derived from an EMBL/GenBank/DDBJ whole genome shotgun (WGS) entry which is preliminary data.</text>
</comment>
<dbReference type="InterPro" id="IPR058245">
    <property type="entry name" value="NreC/VraR/RcsB-like_REC"/>
</dbReference>
<feature type="modified residue" description="4-aspartylphosphate" evidence="3">
    <location>
        <position position="60"/>
    </location>
</feature>
<dbReference type="Pfam" id="PF00196">
    <property type="entry name" value="GerE"/>
    <property type="match status" value="1"/>
</dbReference>
<dbReference type="InterPro" id="IPR000792">
    <property type="entry name" value="Tscrpt_reg_LuxR_C"/>
</dbReference>
<dbReference type="PROSITE" id="PS00622">
    <property type="entry name" value="HTH_LUXR_1"/>
    <property type="match status" value="1"/>
</dbReference>
<dbReference type="Proteomes" id="UP000567293">
    <property type="component" value="Unassembled WGS sequence"/>
</dbReference>